<feature type="chain" id="PRO_5009192036" evidence="1">
    <location>
        <begin position="20"/>
        <end position="59"/>
    </location>
</feature>
<feature type="signal peptide" evidence="1">
    <location>
        <begin position="1"/>
        <end position="19"/>
    </location>
</feature>
<evidence type="ECO:0000313" key="3">
    <source>
        <dbReference type="Proteomes" id="UP000095751"/>
    </source>
</evidence>
<name>A0A1E7ENE6_9STRA</name>
<keyword evidence="3" id="KW-1185">Reference proteome</keyword>
<keyword evidence="1" id="KW-0732">Signal</keyword>
<dbReference type="EMBL" id="KV784386">
    <property type="protein sequence ID" value="OEU07336.1"/>
    <property type="molecule type" value="Genomic_DNA"/>
</dbReference>
<proteinExistence type="predicted"/>
<dbReference type="InParanoid" id="A0A1E7ENE6"/>
<evidence type="ECO:0000313" key="2">
    <source>
        <dbReference type="EMBL" id="OEU07336.1"/>
    </source>
</evidence>
<dbReference type="AlphaFoldDB" id="A0A1E7ENE6"/>
<protein>
    <submittedName>
        <fullName evidence="2">Uncharacterized protein</fullName>
    </submittedName>
</protein>
<organism evidence="2 3">
    <name type="scientific">Fragilariopsis cylindrus CCMP1102</name>
    <dbReference type="NCBI Taxonomy" id="635003"/>
    <lineage>
        <taxon>Eukaryota</taxon>
        <taxon>Sar</taxon>
        <taxon>Stramenopiles</taxon>
        <taxon>Ochrophyta</taxon>
        <taxon>Bacillariophyta</taxon>
        <taxon>Bacillariophyceae</taxon>
        <taxon>Bacillariophycidae</taxon>
        <taxon>Bacillariales</taxon>
        <taxon>Bacillariaceae</taxon>
        <taxon>Fragilariopsis</taxon>
    </lineage>
</organism>
<dbReference type="Proteomes" id="UP000095751">
    <property type="component" value="Unassembled WGS sequence"/>
</dbReference>
<sequence>MNCFLPLILSSSLLRRCVIQCLSYRPISLSFCIPDRQNNPLYAIIGKPLCLSFGSNAYN</sequence>
<accession>A0A1E7ENE6</accession>
<evidence type="ECO:0000256" key="1">
    <source>
        <dbReference type="SAM" id="SignalP"/>
    </source>
</evidence>
<reference evidence="2 3" key="1">
    <citation type="submission" date="2016-09" db="EMBL/GenBank/DDBJ databases">
        <title>Extensive genetic diversity and differential bi-allelic expression allows diatom success in the polar Southern Ocean.</title>
        <authorList>
            <consortium name="DOE Joint Genome Institute"/>
            <person name="Mock T."/>
            <person name="Otillar R.P."/>
            <person name="Strauss J."/>
            <person name="Dupont C."/>
            <person name="Frickenhaus S."/>
            <person name="Maumus F."/>
            <person name="Mcmullan M."/>
            <person name="Sanges R."/>
            <person name="Schmutz J."/>
            <person name="Toseland A."/>
            <person name="Valas R."/>
            <person name="Veluchamy A."/>
            <person name="Ward B.J."/>
            <person name="Allen A."/>
            <person name="Barry K."/>
            <person name="Falciatore A."/>
            <person name="Ferrante M."/>
            <person name="Fortunato A.E."/>
            <person name="Gloeckner G."/>
            <person name="Gruber A."/>
            <person name="Hipkin R."/>
            <person name="Janech M."/>
            <person name="Kroth P."/>
            <person name="Leese F."/>
            <person name="Lindquist E."/>
            <person name="Lyon B.R."/>
            <person name="Martin J."/>
            <person name="Mayer C."/>
            <person name="Parker M."/>
            <person name="Quesneville H."/>
            <person name="Raymond J."/>
            <person name="Uhlig C."/>
            <person name="Valentin K.U."/>
            <person name="Worden A.Z."/>
            <person name="Armbrust E.V."/>
            <person name="Bowler C."/>
            <person name="Green B."/>
            <person name="Moulton V."/>
            <person name="Van Oosterhout C."/>
            <person name="Grigoriev I."/>
        </authorList>
    </citation>
    <scope>NUCLEOTIDE SEQUENCE [LARGE SCALE GENOMIC DNA]</scope>
    <source>
        <strain evidence="2 3">CCMP1102</strain>
    </source>
</reference>
<gene>
    <name evidence="2" type="ORF">FRACYDRAFT_271984</name>
</gene>
<dbReference type="KEGG" id="fcy:FRACYDRAFT_271984"/>